<sequence>MTSPSESLDIAELAIYLPLLFLTLFVVFRHGIHRQSGWIYLAIFCLIRIIGAALGIAAAKNPSNVSDLEWSAILGSVGISPLLLASLGLLKRITDETTEKIPTEGAIEKQGWFGTAMSYTILGRIFGRLGVHQLATSYRSRFLQLLQLPAAVALIICIVGGSDLTDSSVSEQSTGGKLIKAGLIIFLIIYICLFLLTAKSATQINSLPAGEKRVLLALIVALPLLGVRILFSLLAYFSTISTFSPTKGSVFVRAFMAILEEVLVVVAYTLAGILVPKYVVAAMDDTRNEVRQPETRMNIPARYAPQQGARQVV</sequence>
<dbReference type="OrthoDB" id="2560628at2759"/>
<comment type="caution">
    <text evidence="3">The sequence shown here is derived from an EMBL/GenBank/DDBJ whole genome shotgun (WGS) entry which is preliminary data.</text>
</comment>
<feature type="transmembrane region" description="Helical" evidence="1">
    <location>
        <begin position="250"/>
        <end position="275"/>
    </location>
</feature>
<keyword evidence="1" id="KW-1133">Transmembrane helix</keyword>
<feature type="transmembrane region" description="Helical" evidence="1">
    <location>
        <begin position="70"/>
        <end position="90"/>
    </location>
</feature>
<keyword evidence="1" id="KW-0472">Membrane</keyword>
<feature type="transmembrane region" description="Helical" evidence="1">
    <location>
        <begin position="214"/>
        <end position="238"/>
    </location>
</feature>
<gene>
    <name evidence="3" type="ORF">IMSHALPRED_009938</name>
</gene>
<feature type="transmembrane region" description="Helical" evidence="1">
    <location>
        <begin position="38"/>
        <end position="58"/>
    </location>
</feature>
<dbReference type="AlphaFoldDB" id="A0A8H3EYG0"/>
<evidence type="ECO:0000256" key="1">
    <source>
        <dbReference type="SAM" id="Phobius"/>
    </source>
</evidence>
<feature type="transmembrane region" description="Helical" evidence="1">
    <location>
        <begin position="142"/>
        <end position="161"/>
    </location>
</feature>
<dbReference type="PANTHER" id="PTHR42109">
    <property type="entry name" value="UNPLACED GENOMIC SCAFFOLD UM_SCAF_CONTIG_1.265, WHOLE GENOME SHOTGUN SEQUENCE"/>
    <property type="match status" value="1"/>
</dbReference>
<dbReference type="Proteomes" id="UP000664534">
    <property type="component" value="Unassembled WGS sequence"/>
</dbReference>
<dbReference type="Pfam" id="PF24800">
    <property type="entry name" value="DUF7702"/>
    <property type="match status" value="2"/>
</dbReference>
<evidence type="ECO:0000313" key="4">
    <source>
        <dbReference type="Proteomes" id="UP000664534"/>
    </source>
</evidence>
<organism evidence="3 4">
    <name type="scientific">Imshaugia aleurites</name>
    <dbReference type="NCBI Taxonomy" id="172621"/>
    <lineage>
        <taxon>Eukaryota</taxon>
        <taxon>Fungi</taxon>
        <taxon>Dikarya</taxon>
        <taxon>Ascomycota</taxon>
        <taxon>Pezizomycotina</taxon>
        <taxon>Lecanoromycetes</taxon>
        <taxon>OSLEUM clade</taxon>
        <taxon>Lecanoromycetidae</taxon>
        <taxon>Lecanorales</taxon>
        <taxon>Lecanorineae</taxon>
        <taxon>Parmeliaceae</taxon>
        <taxon>Imshaugia</taxon>
    </lineage>
</organism>
<reference evidence="3" key="1">
    <citation type="submission" date="2021-03" db="EMBL/GenBank/DDBJ databases">
        <authorList>
            <person name="Tagirdzhanova G."/>
        </authorList>
    </citation>
    <scope>NUCLEOTIDE SEQUENCE</scope>
</reference>
<dbReference type="InterPro" id="IPR056119">
    <property type="entry name" value="DUF7702"/>
</dbReference>
<feature type="transmembrane region" description="Helical" evidence="1">
    <location>
        <begin position="13"/>
        <end position="31"/>
    </location>
</feature>
<dbReference type="EMBL" id="CAJPDT010000008">
    <property type="protein sequence ID" value="CAF9911136.1"/>
    <property type="molecule type" value="Genomic_DNA"/>
</dbReference>
<accession>A0A8H3EYG0</accession>
<keyword evidence="1" id="KW-0812">Transmembrane</keyword>
<name>A0A8H3EYG0_9LECA</name>
<dbReference type="PANTHER" id="PTHR42109:SF2">
    <property type="entry name" value="INTEGRAL MEMBRANE PROTEIN"/>
    <property type="match status" value="1"/>
</dbReference>
<proteinExistence type="predicted"/>
<evidence type="ECO:0000313" key="3">
    <source>
        <dbReference type="EMBL" id="CAF9911136.1"/>
    </source>
</evidence>
<protein>
    <recommendedName>
        <fullName evidence="2">DUF7702 domain-containing protein</fullName>
    </recommendedName>
</protein>
<feature type="transmembrane region" description="Helical" evidence="1">
    <location>
        <begin position="181"/>
        <end position="202"/>
    </location>
</feature>
<feature type="domain" description="DUF7702" evidence="2">
    <location>
        <begin position="120"/>
        <end position="275"/>
    </location>
</feature>
<feature type="domain" description="DUF7702" evidence="2">
    <location>
        <begin position="7"/>
        <end position="101"/>
    </location>
</feature>
<keyword evidence="4" id="KW-1185">Reference proteome</keyword>
<evidence type="ECO:0000259" key="2">
    <source>
        <dbReference type="Pfam" id="PF24800"/>
    </source>
</evidence>